<keyword evidence="9 18" id="KW-0472">Membrane</keyword>
<dbReference type="Pfam" id="PF02932">
    <property type="entry name" value="Neur_chan_memb"/>
    <property type="match status" value="1"/>
</dbReference>
<evidence type="ECO:0000256" key="16">
    <source>
        <dbReference type="ARBA" id="ARBA00034104"/>
    </source>
</evidence>
<organism evidence="22 23">
    <name type="scientific">Globodera pallida</name>
    <name type="common">Potato cyst nematode worm</name>
    <name type="synonym">Heterodera pallida</name>
    <dbReference type="NCBI Taxonomy" id="36090"/>
    <lineage>
        <taxon>Eukaryota</taxon>
        <taxon>Metazoa</taxon>
        <taxon>Ecdysozoa</taxon>
        <taxon>Nematoda</taxon>
        <taxon>Chromadorea</taxon>
        <taxon>Rhabditida</taxon>
        <taxon>Tylenchina</taxon>
        <taxon>Tylenchomorpha</taxon>
        <taxon>Tylenchoidea</taxon>
        <taxon>Heteroderidae</taxon>
        <taxon>Heteroderinae</taxon>
        <taxon>Globodera</taxon>
    </lineage>
</organism>
<keyword evidence="11" id="KW-0675">Receptor</keyword>
<dbReference type="SUPFAM" id="SSF63712">
    <property type="entry name" value="Nicotinic receptor ligand binding domain-like"/>
    <property type="match status" value="1"/>
</dbReference>
<dbReference type="InterPro" id="IPR036719">
    <property type="entry name" value="Neuro-gated_channel_TM_sf"/>
</dbReference>
<feature type="domain" description="Granulins" evidence="19">
    <location>
        <begin position="634"/>
        <end position="678"/>
    </location>
</feature>
<dbReference type="PRINTS" id="PR00254">
    <property type="entry name" value="NICOTINICR"/>
</dbReference>
<evidence type="ECO:0000256" key="15">
    <source>
        <dbReference type="ARBA" id="ARBA00023303"/>
    </source>
</evidence>
<accession>A0A183BMZ5</accession>
<keyword evidence="14" id="KW-1071">Ligand-gated ion channel</keyword>
<comment type="subcellular location">
    <subcellularLocation>
        <location evidence="16">Postsynaptic cell membrane</location>
        <topology evidence="16">Multi-pass membrane protein</topology>
    </subcellularLocation>
</comment>
<keyword evidence="7" id="KW-0770">Synapse</keyword>
<dbReference type="InterPro" id="IPR036734">
    <property type="entry name" value="Neur_chan_lig-bd_sf"/>
</dbReference>
<evidence type="ECO:0000256" key="13">
    <source>
        <dbReference type="ARBA" id="ARBA00023257"/>
    </source>
</evidence>
<dbReference type="CDD" id="cd19051">
    <property type="entry name" value="LGIC_TM_cation"/>
    <property type="match status" value="1"/>
</dbReference>
<dbReference type="InterPro" id="IPR006029">
    <property type="entry name" value="Neurotrans-gated_channel_TM"/>
</dbReference>
<evidence type="ECO:0000313" key="22">
    <source>
        <dbReference type="Proteomes" id="UP000050741"/>
    </source>
</evidence>
<dbReference type="CDD" id="cd18997">
    <property type="entry name" value="LGIC_ECD_nAChR"/>
    <property type="match status" value="1"/>
</dbReference>
<keyword evidence="4 18" id="KW-0812">Transmembrane</keyword>
<feature type="transmembrane region" description="Helical" evidence="18">
    <location>
        <begin position="362"/>
        <end position="393"/>
    </location>
</feature>
<evidence type="ECO:0000256" key="10">
    <source>
        <dbReference type="ARBA" id="ARBA00023157"/>
    </source>
</evidence>
<evidence type="ECO:0000259" key="19">
    <source>
        <dbReference type="Pfam" id="PF00396"/>
    </source>
</evidence>
<evidence type="ECO:0000256" key="17">
    <source>
        <dbReference type="SAM" id="MobiDB-lite"/>
    </source>
</evidence>
<feature type="domain" description="Neurotransmitter-gated ion-channel transmembrane" evidence="21">
    <location>
        <begin position="333"/>
        <end position="379"/>
    </location>
</feature>
<dbReference type="InterPro" id="IPR002394">
    <property type="entry name" value="Nicotinic_acetylcholine_rcpt"/>
</dbReference>
<dbReference type="PROSITE" id="PS00236">
    <property type="entry name" value="NEUROTR_ION_CHANNEL"/>
    <property type="match status" value="1"/>
</dbReference>
<dbReference type="InterPro" id="IPR018000">
    <property type="entry name" value="Neurotransmitter_ion_chnl_CS"/>
</dbReference>
<evidence type="ECO:0000256" key="1">
    <source>
        <dbReference type="ARBA" id="ARBA00009237"/>
    </source>
</evidence>
<dbReference type="Gene3D" id="2.10.25.160">
    <property type="entry name" value="Granulin"/>
    <property type="match status" value="2"/>
</dbReference>
<evidence type="ECO:0000256" key="2">
    <source>
        <dbReference type="ARBA" id="ARBA00022448"/>
    </source>
</evidence>
<protein>
    <submittedName>
        <fullName evidence="23">Neur_chan_LBD domain-containing protein</fullName>
    </submittedName>
</protein>
<evidence type="ECO:0000256" key="4">
    <source>
        <dbReference type="ARBA" id="ARBA00022692"/>
    </source>
</evidence>
<dbReference type="GO" id="GO:0045211">
    <property type="term" value="C:postsynaptic membrane"/>
    <property type="evidence" value="ECO:0007669"/>
    <property type="project" value="UniProtKB-SubCell"/>
</dbReference>
<evidence type="ECO:0000259" key="20">
    <source>
        <dbReference type="Pfam" id="PF02931"/>
    </source>
</evidence>
<dbReference type="Gene3D" id="2.70.170.10">
    <property type="entry name" value="Neurotransmitter-gated ion-channel ligand-binding domain"/>
    <property type="match status" value="1"/>
</dbReference>
<reference evidence="23" key="2">
    <citation type="submission" date="2016-06" db="UniProtKB">
        <authorList>
            <consortium name="WormBaseParasite"/>
        </authorList>
    </citation>
    <scope>IDENTIFICATION</scope>
</reference>
<dbReference type="PANTHER" id="PTHR18945">
    <property type="entry name" value="NEUROTRANSMITTER GATED ION CHANNEL"/>
    <property type="match status" value="1"/>
</dbReference>
<evidence type="ECO:0000256" key="6">
    <source>
        <dbReference type="ARBA" id="ARBA00022989"/>
    </source>
</evidence>
<keyword evidence="13" id="KW-0628">Postsynaptic cell membrane</keyword>
<evidence type="ECO:0000256" key="14">
    <source>
        <dbReference type="ARBA" id="ARBA00023286"/>
    </source>
</evidence>
<reference evidence="22" key="1">
    <citation type="submission" date="2014-05" db="EMBL/GenBank/DDBJ databases">
        <title>The genome and life-stage specific transcriptomes of Globodera pallida elucidate key aspects of plant parasitism by a cyst nematode.</title>
        <authorList>
            <person name="Cotton J.A."/>
            <person name="Lilley C.J."/>
            <person name="Jones L.M."/>
            <person name="Kikuchi T."/>
            <person name="Reid A.J."/>
            <person name="Thorpe P."/>
            <person name="Tsai I.J."/>
            <person name="Beasley H."/>
            <person name="Blok V."/>
            <person name="Cock P.J.A."/>
            <person name="Van den Akker S.E."/>
            <person name="Holroyd N."/>
            <person name="Hunt M."/>
            <person name="Mantelin S."/>
            <person name="Naghra H."/>
            <person name="Pain A."/>
            <person name="Palomares-Rius J.E."/>
            <person name="Zarowiecki M."/>
            <person name="Berriman M."/>
            <person name="Jones J.T."/>
            <person name="Urwin P.E."/>
        </authorList>
    </citation>
    <scope>NUCLEOTIDE SEQUENCE [LARGE SCALE GENOMIC DNA]</scope>
    <source>
        <strain evidence="22">Lindley</strain>
    </source>
</reference>
<feature type="domain" description="Neurotransmitter-gated ion-channel ligand-binding" evidence="20">
    <location>
        <begin position="137"/>
        <end position="326"/>
    </location>
</feature>
<evidence type="ECO:0000256" key="9">
    <source>
        <dbReference type="ARBA" id="ARBA00023136"/>
    </source>
</evidence>
<evidence type="ECO:0000256" key="3">
    <source>
        <dbReference type="ARBA" id="ARBA00022475"/>
    </source>
</evidence>
<dbReference type="GO" id="GO:0004888">
    <property type="term" value="F:transmembrane signaling receptor activity"/>
    <property type="evidence" value="ECO:0007669"/>
    <property type="project" value="InterPro"/>
</dbReference>
<keyword evidence="6 18" id="KW-1133">Transmembrane helix</keyword>
<sequence>MLRLRHFFELFTLSPLSSFLPLFALLSADHNFFNGPPMVLRQNSLPFFVLGVTGGGALSKYSMLGGKEQSSGSHLQIGKGDRKWRPGEDSDWEYDRRNWAHPFVPKGEGQLEHNAQSQRQQQLSSAGAAVWAGDHERSLYDRLTHGYNLLARPVKNESEAVSVHLGMDLQQIIDIDEKAQIMQTNIWLRMSWVDIYLTWDPAEYGGIREVRLPMTSIWKPDVLVNAIVMFNGSVTWIPPAIIRSLCHIDVTSFPFDDQTCIMKFGSWTYSGFFIDLFNRSVSLDPYTPNGEWHLLSASSVRNYLFYECCPEPYVDVTFHISVRRRTLYYGINLVLPSLLISSLALLGFSLPPDSGEKLNLCVTIFMSLCVFMLMVAETMLRVLLLELFPLILFMRRPPRVKLPNCADGETDRSAAKIESESPQMNCSSCLFPTSDSILSTTDNFELDSRLFIPPDQWQMNGRCCHGSGEDGEAMPVLDGTAGSLRLEYQSTGRRLYKQLKEGGSKLMANNCAPFVDHSDSNRLVSSNSDHPEEQLCHCIGWTEKQEMCRDTISDTEGQNANGPKKDVGKVVELAEEQFGQLVTHFRILSAKVQKEVMAIDGNSDNIFKEFLNEIHEDWMFAAMVVDRICESGLCCRHKDEEDRKTTGCCPFVDGQCCVHSAHCCPVGFACAREEGRCVSEQNGISLSTLMFPTGPAAKRRFHGLKLPTECPDGTFCASPTDICCPRTLAGVEGEETTIFDCCPLNGGNCCKGIGKCCPTGYKCSGEGCERMNVREQIIRLFLLDKN</sequence>
<feature type="region of interest" description="Disordered" evidence="17">
    <location>
        <begin position="69"/>
        <end position="88"/>
    </location>
</feature>
<evidence type="ECO:0000256" key="5">
    <source>
        <dbReference type="ARBA" id="ARBA00022729"/>
    </source>
</evidence>
<evidence type="ECO:0000313" key="23">
    <source>
        <dbReference type="WBParaSite" id="GPLIN_000198000"/>
    </source>
</evidence>
<dbReference type="Pfam" id="PF00396">
    <property type="entry name" value="Granulin"/>
    <property type="match status" value="1"/>
</dbReference>
<evidence type="ECO:0000256" key="18">
    <source>
        <dbReference type="SAM" id="Phobius"/>
    </source>
</evidence>
<dbReference type="Gene3D" id="1.20.58.390">
    <property type="entry name" value="Neurotransmitter-gated ion-channel transmembrane domain"/>
    <property type="match status" value="1"/>
</dbReference>
<dbReference type="InterPro" id="IPR037277">
    <property type="entry name" value="Granulin_sf"/>
</dbReference>
<keyword evidence="10" id="KW-1015">Disulfide bond</keyword>
<dbReference type="Pfam" id="PF02931">
    <property type="entry name" value="Neur_chan_LBD"/>
    <property type="match status" value="1"/>
</dbReference>
<evidence type="ECO:0000256" key="7">
    <source>
        <dbReference type="ARBA" id="ARBA00023018"/>
    </source>
</evidence>
<name>A0A183BMZ5_GLOPA</name>
<proteinExistence type="inferred from homology"/>
<keyword evidence="15" id="KW-0407">Ion channel</keyword>
<evidence type="ECO:0000256" key="8">
    <source>
        <dbReference type="ARBA" id="ARBA00023065"/>
    </source>
</evidence>
<keyword evidence="3" id="KW-1003">Cell membrane</keyword>
<feature type="compositionally biased region" description="Basic and acidic residues" evidence="17">
    <location>
        <begin position="79"/>
        <end position="88"/>
    </location>
</feature>
<dbReference type="GO" id="GO:0022848">
    <property type="term" value="F:acetylcholine-gated monoatomic cation-selective channel activity"/>
    <property type="evidence" value="ECO:0007669"/>
    <property type="project" value="InterPro"/>
</dbReference>
<keyword evidence="12" id="KW-0325">Glycoprotein</keyword>
<dbReference type="InterPro" id="IPR006202">
    <property type="entry name" value="Neur_chan_lig-bd"/>
</dbReference>
<dbReference type="Proteomes" id="UP000050741">
    <property type="component" value="Unassembled WGS sequence"/>
</dbReference>
<dbReference type="InterPro" id="IPR038050">
    <property type="entry name" value="Neuro_actylchol_rec"/>
</dbReference>
<keyword evidence="22" id="KW-1185">Reference proteome</keyword>
<comment type="similarity">
    <text evidence="1">Belongs to the ligand-gated ion channel (TC 1.A.9) family. Acetylcholine receptor (TC 1.A.9.1) subfamily.</text>
</comment>
<dbReference type="AlphaFoldDB" id="A0A183BMZ5"/>
<dbReference type="InterPro" id="IPR006201">
    <property type="entry name" value="Neur_channel"/>
</dbReference>
<keyword evidence="2" id="KW-0813">Transport</keyword>
<evidence type="ECO:0000256" key="11">
    <source>
        <dbReference type="ARBA" id="ARBA00023170"/>
    </source>
</evidence>
<dbReference type="SUPFAM" id="SSF90112">
    <property type="entry name" value="Neurotransmitter-gated ion-channel transmembrane pore"/>
    <property type="match status" value="1"/>
</dbReference>
<keyword evidence="5" id="KW-0732">Signal</keyword>
<dbReference type="FunFam" id="2.70.170.10:FF:000016">
    <property type="entry name" value="Nicotinic acetylcholine receptor subunit"/>
    <property type="match status" value="1"/>
</dbReference>
<feature type="transmembrane region" description="Helical" evidence="18">
    <location>
        <begin position="327"/>
        <end position="350"/>
    </location>
</feature>
<dbReference type="InterPro" id="IPR000118">
    <property type="entry name" value="Granulin"/>
</dbReference>
<dbReference type="WBParaSite" id="GPLIN_000198000">
    <property type="protein sequence ID" value="GPLIN_000198000"/>
    <property type="gene ID" value="GPLIN_000198000"/>
</dbReference>
<evidence type="ECO:0000259" key="21">
    <source>
        <dbReference type="Pfam" id="PF02932"/>
    </source>
</evidence>
<keyword evidence="8" id="KW-0406">Ion transport</keyword>
<evidence type="ECO:0000256" key="12">
    <source>
        <dbReference type="ARBA" id="ARBA00023180"/>
    </source>
</evidence>